<feature type="modified residue" description="4-aspartylphosphate" evidence="2">
    <location>
        <position position="38"/>
    </location>
</feature>
<dbReference type="Pfam" id="PF07228">
    <property type="entry name" value="SpoIIE"/>
    <property type="match status" value="1"/>
</dbReference>
<dbReference type="Gene3D" id="3.40.50.2300">
    <property type="match status" value="1"/>
</dbReference>
<proteinExistence type="predicted"/>
<evidence type="ECO:0000256" key="3">
    <source>
        <dbReference type="SAM" id="Coils"/>
    </source>
</evidence>
<feature type="coiled-coil region" evidence="3">
    <location>
        <begin position="107"/>
        <end position="138"/>
    </location>
</feature>
<evidence type="ECO:0000256" key="1">
    <source>
        <dbReference type="ARBA" id="ARBA00022801"/>
    </source>
</evidence>
<dbReference type="InterPro" id="IPR036457">
    <property type="entry name" value="PPM-type-like_dom_sf"/>
</dbReference>
<dbReference type="PANTHER" id="PTHR43156">
    <property type="entry name" value="STAGE II SPORULATION PROTEIN E-RELATED"/>
    <property type="match status" value="1"/>
</dbReference>
<gene>
    <name evidence="5" type="ORF">H0I76_00305</name>
</gene>
<dbReference type="SMART" id="SM00448">
    <property type="entry name" value="REC"/>
    <property type="match status" value="1"/>
</dbReference>
<dbReference type="CDD" id="cd17574">
    <property type="entry name" value="REC_OmpR"/>
    <property type="match status" value="1"/>
</dbReference>
<dbReference type="EMBL" id="JAEHHL010000001">
    <property type="protein sequence ID" value="MBK0397617.1"/>
    <property type="molecule type" value="Genomic_DNA"/>
</dbReference>
<keyword evidence="2" id="KW-0597">Phosphoprotein</keyword>
<dbReference type="PROSITE" id="PS50110">
    <property type="entry name" value="RESPONSE_REGULATORY"/>
    <property type="match status" value="1"/>
</dbReference>
<dbReference type="SUPFAM" id="SSF81606">
    <property type="entry name" value="PP2C-like"/>
    <property type="match status" value="1"/>
</dbReference>
<dbReference type="GO" id="GO:0016791">
    <property type="term" value="F:phosphatase activity"/>
    <property type="evidence" value="ECO:0007669"/>
    <property type="project" value="TreeGrafter"/>
</dbReference>
<comment type="caution">
    <text evidence="5">The sequence shown here is derived from an EMBL/GenBank/DDBJ whole genome shotgun (WGS) entry which is preliminary data.</text>
</comment>
<dbReference type="SMART" id="SM00331">
    <property type="entry name" value="PP2C_SIG"/>
    <property type="match status" value="1"/>
</dbReference>
<protein>
    <submittedName>
        <fullName evidence="5">SpoIIE family protein phosphatase</fullName>
    </submittedName>
</protein>
<sequence length="391" mass="41897">MLLASRLRGWGYDVTEAADGAQALAMIEREGFRLVLSDWVMPGLSGPELCREVRRRETDHRAYVILLTSRREKADVAEGLGAGADDFLSKPVDEGELAARLTAGKRVIELQERLIGQREEMAQAYRELRTLHDRLDRDLAAAAELQRAVLPPPFACVAGFGVGTLFRAKGHVGGDHVGYFAAGDGLLGAFSIDVSGHGIASALLAIQLAQHFDPGNPRGNIAFDARHPRALRLRPPAEVVAELNARYLSGARHDFYFTMTYAVLARETGCVRLCQAGHPPAAVIGCDGAVRFAGDGGPPVGLLPDMHYHETALTLLPGERLVLHSDGIVEARDAASGALLDTEGLARMLTASAALPTEEILPELVSRVERFCGASGFEDDVSAVLIEQPAA</sequence>
<dbReference type="InterPro" id="IPR001932">
    <property type="entry name" value="PPM-type_phosphatase-like_dom"/>
</dbReference>
<evidence type="ECO:0000313" key="6">
    <source>
        <dbReference type="Proteomes" id="UP000655420"/>
    </source>
</evidence>
<evidence type="ECO:0000259" key="4">
    <source>
        <dbReference type="PROSITE" id="PS50110"/>
    </source>
</evidence>
<name>A0A8J7SC12_9RHOB</name>
<dbReference type="Pfam" id="PF00072">
    <property type="entry name" value="Response_reg"/>
    <property type="match status" value="1"/>
</dbReference>
<keyword evidence="1" id="KW-0378">Hydrolase</keyword>
<organism evidence="5 6">
    <name type="scientific">Thermohalobaculum xanthum</name>
    <dbReference type="NCBI Taxonomy" id="2753746"/>
    <lineage>
        <taxon>Bacteria</taxon>
        <taxon>Pseudomonadati</taxon>
        <taxon>Pseudomonadota</taxon>
        <taxon>Alphaproteobacteria</taxon>
        <taxon>Rhodobacterales</taxon>
        <taxon>Paracoccaceae</taxon>
        <taxon>Thermohalobaculum</taxon>
    </lineage>
</organism>
<keyword evidence="3" id="KW-0175">Coiled coil</keyword>
<dbReference type="InterPro" id="IPR052016">
    <property type="entry name" value="Bact_Sigma-Reg"/>
</dbReference>
<dbReference type="SUPFAM" id="SSF52172">
    <property type="entry name" value="CheY-like"/>
    <property type="match status" value="1"/>
</dbReference>
<accession>A0A8J7SC12</accession>
<feature type="domain" description="Response regulatory" evidence="4">
    <location>
        <begin position="1"/>
        <end position="105"/>
    </location>
</feature>
<dbReference type="Proteomes" id="UP000655420">
    <property type="component" value="Unassembled WGS sequence"/>
</dbReference>
<evidence type="ECO:0000313" key="5">
    <source>
        <dbReference type="EMBL" id="MBK0397617.1"/>
    </source>
</evidence>
<dbReference type="AlphaFoldDB" id="A0A8J7SC12"/>
<dbReference type="Gene3D" id="3.60.40.10">
    <property type="entry name" value="PPM-type phosphatase domain"/>
    <property type="match status" value="1"/>
</dbReference>
<dbReference type="InterPro" id="IPR011006">
    <property type="entry name" value="CheY-like_superfamily"/>
</dbReference>
<evidence type="ECO:0000256" key="2">
    <source>
        <dbReference type="PROSITE-ProRule" id="PRU00169"/>
    </source>
</evidence>
<dbReference type="InterPro" id="IPR001789">
    <property type="entry name" value="Sig_transdc_resp-reg_receiver"/>
</dbReference>
<keyword evidence="6" id="KW-1185">Reference proteome</keyword>
<dbReference type="PANTHER" id="PTHR43156:SF2">
    <property type="entry name" value="STAGE II SPORULATION PROTEIN E"/>
    <property type="match status" value="1"/>
</dbReference>
<dbReference type="GO" id="GO:0000160">
    <property type="term" value="P:phosphorelay signal transduction system"/>
    <property type="evidence" value="ECO:0007669"/>
    <property type="project" value="InterPro"/>
</dbReference>
<reference evidence="5" key="1">
    <citation type="submission" date="2020-12" db="EMBL/GenBank/DDBJ databases">
        <title>Bacterial taxonomy.</title>
        <authorList>
            <person name="Pan X."/>
        </authorList>
    </citation>
    <scope>NUCLEOTIDE SEQUENCE</scope>
    <source>
        <strain evidence="5">M0105</strain>
    </source>
</reference>